<gene>
    <name evidence="2" type="ORF">GMD92_02830</name>
</gene>
<accession>A0AA43W0U0</accession>
<reference evidence="2 3" key="1">
    <citation type="journal article" date="2019" name="Nat. Med.">
        <title>A library of human gut bacterial isolates paired with longitudinal multiomics data enables mechanistic microbiome research.</title>
        <authorList>
            <person name="Poyet M."/>
            <person name="Groussin M."/>
            <person name="Gibbons S.M."/>
            <person name="Avila-Pacheco J."/>
            <person name="Jiang X."/>
            <person name="Kearney S.M."/>
            <person name="Perrotta A.R."/>
            <person name="Berdy B."/>
            <person name="Zhao S."/>
            <person name="Lieberman T.D."/>
            <person name="Swanson P.K."/>
            <person name="Smith M."/>
            <person name="Roesemann S."/>
            <person name="Alexander J.E."/>
            <person name="Rich S.A."/>
            <person name="Livny J."/>
            <person name="Vlamakis H."/>
            <person name="Clish C."/>
            <person name="Bullock K."/>
            <person name="Deik A."/>
            <person name="Scott J."/>
            <person name="Pierce K.A."/>
            <person name="Xavier R.J."/>
            <person name="Alm E.J."/>
        </authorList>
    </citation>
    <scope>NUCLEOTIDE SEQUENCE [LARGE SCALE GENOMIC DNA]</scope>
    <source>
        <strain evidence="2 3">BIOML-A16</strain>
    </source>
</reference>
<feature type="region of interest" description="Disordered" evidence="1">
    <location>
        <begin position="45"/>
        <end position="65"/>
    </location>
</feature>
<sequence length="651" mass="72858">MGILVAVACFAGCNEDTIREDFPEKEEITGNVYIRFRMNLSGNGIPGGTRAGDGTIPKDETPGADKENAVNTIDLLVYDAESDKLTDIVPVGAEQIEQFKKNPDYNFYVSVYAGKGQKVKIYAAVNMTERMRQQFNFSRSGNAVSLSSAHNDYRDVIEEFVPGSAGKQEMLENCNGGCIPMTGQFVIDDIGGEIEITEGHATKEDALQVKADVSRIVAKIHVLATMTEEFTLSTGEKVKYAHAEDKTSNSEQPSGEATEDYTNWIGWIRLKDVRYMPNAVNKSTYLFPQANNKEGLCPWKDLNMDLESYVVGGQDIDMGFDTPAWAKDYVFYNGVSLHKENISAAGHLAQAEAYDETRYDKTVNEPYSGDRYTKGMYCPENYFDTPTTHGDAFGNYEEALPMVTHVSIAARLTPRRIVIVKDYANKMDAFVKGYKDKKEEFLGQYGLTTGDFTDEDVNRWEEIKKSYDAEGRKYFSGTDNLYREDFRIIKTDSEADAADIINWSLKINKLWSRNAADFENGKYPDGTFYVYNVKYDNLQVAPSAIDWKQGYLYLTAGAVATATTGNIDIKTYSVPHLGGWGYYFTYLDQLGQTQNGKTPYTASQVTRNTYYLITVGNFGMPGGSISRPEYIRVNTEAVGWDYAGRGEINLH</sequence>
<organism evidence="2 3">
    <name type="scientific">Parabacteroides merdae</name>
    <dbReference type="NCBI Taxonomy" id="46503"/>
    <lineage>
        <taxon>Bacteria</taxon>
        <taxon>Pseudomonadati</taxon>
        <taxon>Bacteroidota</taxon>
        <taxon>Bacteroidia</taxon>
        <taxon>Bacteroidales</taxon>
        <taxon>Tannerellaceae</taxon>
        <taxon>Parabacteroides</taxon>
    </lineage>
</organism>
<comment type="caution">
    <text evidence="2">The sequence shown here is derived from an EMBL/GenBank/DDBJ whole genome shotgun (WGS) entry which is preliminary data.</text>
</comment>
<dbReference type="RefSeq" id="WP_164728055.1">
    <property type="nucleotide sequence ID" value="NZ_WNCS01000010.1"/>
</dbReference>
<protein>
    <recommendedName>
        <fullName evidence="4">Major fimbrial subunit protein N-terminal domain-containing protein</fullName>
    </recommendedName>
</protein>
<evidence type="ECO:0000313" key="2">
    <source>
        <dbReference type="EMBL" id="MTU68041.1"/>
    </source>
</evidence>
<feature type="compositionally biased region" description="Basic and acidic residues" evidence="1">
    <location>
        <begin position="56"/>
        <end position="65"/>
    </location>
</feature>
<proteinExistence type="predicted"/>
<dbReference type="AlphaFoldDB" id="A0AA43W0U0"/>
<evidence type="ECO:0008006" key="4">
    <source>
        <dbReference type="Google" id="ProtNLM"/>
    </source>
</evidence>
<name>A0AA43W0U0_9BACT</name>
<dbReference type="Proteomes" id="UP000448908">
    <property type="component" value="Unassembled WGS sequence"/>
</dbReference>
<evidence type="ECO:0000313" key="3">
    <source>
        <dbReference type="Proteomes" id="UP000448908"/>
    </source>
</evidence>
<dbReference type="EMBL" id="WNDA01000003">
    <property type="protein sequence ID" value="MTU68041.1"/>
    <property type="molecule type" value="Genomic_DNA"/>
</dbReference>
<evidence type="ECO:0000256" key="1">
    <source>
        <dbReference type="SAM" id="MobiDB-lite"/>
    </source>
</evidence>